<accession>A0A8K0CFS3</accession>
<dbReference type="Proteomes" id="UP000801492">
    <property type="component" value="Unassembled WGS sequence"/>
</dbReference>
<comment type="caution">
    <text evidence="1">The sequence shown here is derived from an EMBL/GenBank/DDBJ whole genome shotgun (WGS) entry which is preliminary data.</text>
</comment>
<sequence>MDKGFGTSRERYLVELVCRHDINGSNSSDNVFLHPLHTSSNEFNDSDADPTYQAEELSNEKANGILMQQEIESHEEAGLEINQEIPEEKKKTVRHKRKQPETCQIMYRRIGAARTPPFIWYPFLTEKKCIRNLYKEVCTERCKKPILKTSYKEHQIKKIAFHKKDQCWCHQLEQTQLLHNDDKKLQEYNLQKRKEMPILLNTHTECDSMHATILQLAKKNNPSIVTVRNHEDFLNYKDLKNKLITNPNTKRDGKIFSWKEVMWLRIEENAPNLILFENDYWEKDFSVLDTAVKRGRRKTISNNIQITSVYSKQLSVTKPKYDDLAELYLENAYDTEPVKKMYKALTDIGKQSSKVGNLGDQERLNSVQMDFLRPSAGISKLQHIPNIEVNKIMKIEKSVIDEIQTRRLKWYELVRLTTDQRWPKKMLEWVLGGRRRKGRLKEEWYEQINKSAI</sequence>
<dbReference type="AlphaFoldDB" id="A0A8K0CFS3"/>
<protein>
    <submittedName>
        <fullName evidence="1">Uncharacterized protein</fullName>
    </submittedName>
</protein>
<keyword evidence="2" id="KW-1185">Reference proteome</keyword>
<reference evidence="1" key="1">
    <citation type="submission" date="2019-08" db="EMBL/GenBank/DDBJ databases">
        <title>The genome of the North American firefly Photinus pyralis.</title>
        <authorList>
            <consortium name="Photinus pyralis genome working group"/>
            <person name="Fallon T.R."/>
            <person name="Sander Lower S.E."/>
            <person name="Weng J.-K."/>
        </authorList>
    </citation>
    <scope>NUCLEOTIDE SEQUENCE</scope>
    <source>
        <strain evidence="1">TRF0915ILg1</strain>
        <tissue evidence="1">Whole body</tissue>
    </source>
</reference>
<name>A0A8K0CFS3_IGNLU</name>
<proteinExistence type="predicted"/>
<organism evidence="1 2">
    <name type="scientific">Ignelater luminosus</name>
    <name type="common">Cucubano</name>
    <name type="synonym">Pyrophorus luminosus</name>
    <dbReference type="NCBI Taxonomy" id="2038154"/>
    <lineage>
        <taxon>Eukaryota</taxon>
        <taxon>Metazoa</taxon>
        <taxon>Ecdysozoa</taxon>
        <taxon>Arthropoda</taxon>
        <taxon>Hexapoda</taxon>
        <taxon>Insecta</taxon>
        <taxon>Pterygota</taxon>
        <taxon>Neoptera</taxon>
        <taxon>Endopterygota</taxon>
        <taxon>Coleoptera</taxon>
        <taxon>Polyphaga</taxon>
        <taxon>Elateriformia</taxon>
        <taxon>Elateroidea</taxon>
        <taxon>Elateridae</taxon>
        <taxon>Agrypninae</taxon>
        <taxon>Pyrophorini</taxon>
        <taxon>Ignelater</taxon>
    </lineage>
</organism>
<dbReference type="EMBL" id="VTPC01087472">
    <property type="protein sequence ID" value="KAF2886505.1"/>
    <property type="molecule type" value="Genomic_DNA"/>
</dbReference>
<evidence type="ECO:0000313" key="2">
    <source>
        <dbReference type="Proteomes" id="UP000801492"/>
    </source>
</evidence>
<evidence type="ECO:0000313" key="1">
    <source>
        <dbReference type="EMBL" id="KAF2886505.1"/>
    </source>
</evidence>
<gene>
    <name evidence="1" type="ORF">ILUMI_19668</name>
</gene>